<dbReference type="AlphaFoldDB" id="A0A0F9E505"/>
<name>A0A0F9E505_9ZZZZ</name>
<gene>
    <name evidence="1" type="ORF">LCGC14_2409770</name>
</gene>
<proteinExistence type="predicted"/>
<evidence type="ECO:0000313" key="1">
    <source>
        <dbReference type="EMBL" id="KKL24991.1"/>
    </source>
</evidence>
<organism evidence="1">
    <name type="scientific">marine sediment metagenome</name>
    <dbReference type="NCBI Taxonomy" id="412755"/>
    <lineage>
        <taxon>unclassified sequences</taxon>
        <taxon>metagenomes</taxon>
        <taxon>ecological metagenomes</taxon>
    </lineage>
</organism>
<comment type="caution">
    <text evidence="1">The sequence shown here is derived from an EMBL/GenBank/DDBJ whole genome shotgun (WGS) entry which is preliminary data.</text>
</comment>
<protein>
    <submittedName>
        <fullName evidence="1">Uncharacterized protein</fullName>
    </submittedName>
</protein>
<dbReference type="EMBL" id="LAZR01036383">
    <property type="protein sequence ID" value="KKL24991.1"/>
    <property type="molecule type" value="Genomic_DNA"/>
</dbReference>
<sequence length="81" mass="8840">MILRAEVDAGADWCWEVSALDAVEGEFPSVWGHLLLFPLAVLVDPGVASADWHPAIFLAVEFFDVVEGHCNSIRGYSLDPV</sequence>
<accession>A0A0F9E505</accession>
<reference evidence="1" key="1">
    <citation type="journal article" date="2015" name="Nature">
        <title>Complex archaea that bridge the gap between prokaryotes and eukaryotes.</title>
        <authorList>
            <person name="Spang A."/>
            <person name="Saw J.H."/>
            <person name="Jorgensen S.L."/>
            <person name="Zaremba-Niedzwiedzka K."/>
            <person name="Martijn J."/>
            <person name="Lind A.E."/>
            <person name="van Eijk R."/>
            <person name="Schleper C."/>
            <person name="Guy L."/>
            <person name="Ettema T.J."/>
        </authorList>
    </citation>
    <scope>NUCLEOTIDE SEQUENCE</scope>
</reference>